<gene>
    <name evidence="1" type="ORF">PHMEG_00030756</name>
</gene>
<dbReference type="PANTHER" id="PTHR22538:SF1">
    <property type="entry name" value="VWFD DOMAIN-CONTAINING PROTEIN"/>
    <property type="match status" value="1"/>
</dbReference>
<comment type="caution">
    <text evidence="1">The sequence shown here is derived from an EMBL/GenBank/DDBJ whole genome shotgun (WGS) entry which is preliminary data.</text>
</comment>
<dbReference type="Proteomes" id="UP000198211">
    <property type="component" value="Unassembled WGS sequence"/>
</dbReference>
<reference evidence="2" key="1">
    <citation type="submission" date="2017-03" db="EMBL/GenBank/DDBJ databases">
        <title>Phytopthora megakarya and P. palmivora, two closely related causual agents of cacao black pod achieved similar genome size and gene model numbers by different mechanisms.</title>
        <authorList>
            <person name="Ali S."/>
            <person name="Shao J."/>
            <person name="Larry D.J."/>
            <person name="Kronmiller B."/>
            <person name="Shen D."/>
            <person name="Strem M.D."/>
            <person name="Melnick R.L."/>
            <person name="Guiltinan M.J."/>
            <person name="Tyler B.M."/>
            <person name="Meinhardt L.W."/>
            <person name="Bailey B.A."/>
        </authorList>
    </citation>
    <scope>NUCLEOTIDE SEQUENCE [LARGE SCALE GENOMIC DNA]</scope>
    <source>
        <strain evidence="2">zdho120</strain>
    </source>
</reference>
<proteinExistence type="predicted"/>
<evidence type="ECO:0008006" key="3">
    <source>
        <dbReference type="Google" id="ProtNLM"/>
    </source>
</evidence>
<dbReference type="Gene3D" id="3.40.50.1820">
    <property type="entry name" value="alpha/beta hydrolase"/>
    <property type="match status" value="1"/>
</dbReference>
<protein>
    <recommendedName>
        <fullName evidence="3">AB hydrolase-1 domain-containing protein</fullName>
    </recommendedName>
</protein>
<evidence type="ECO:0000313" key="2">
    <source>
        <dbReference type="Proteomes" id="UP000198211"/>
    </source>
</evidence>
<dbReference type="AlphaFoldDB" id="A0A225UZT8"/>
<dbReference type="EMBL" id="NBNE01009371">
    <property type="protein sequence ID" value="OWY98474.1"/>
    <property type="molecule type" value="Genomic_DNA"/>
</dbReference>
<keyword evidence="2" id="KW-1185">Reference proteome</keyword>
<feature type="non-terminal residue" evidence="1">
    <location>
        <position position="1"/>
    </location>
</feature>
<organism evidence="1 2">
    <name type="scientific">Phytophthora megakarya</name>
    <dbReference type="NCBI Taxonomy" id="4795"/>
    <lineage>
        <taxon>Eukaryota</taxon>
        <taxon>Sar</taxon>
        <taxon>Stramenopiles</taxon>
        <taxon>Oomycota</taxon>
        <taxon>Peronosporomycetes</taxon>
        <taxon>Peronosporales</taxon>
        <taxon>Peronosporaceae</taxon>
        <taxon>Phytophthora</taxon>
    </lineage>
</organism>
<accession>A0A225UZT8</accession>
<evidence type="ECO:0000313" key="1">
    <source>
        <dbReference type="EMBL" id="OWY98474.1"/>
    </source>
</evidence>
<name>A0A225UZT8_9STRA</name>
<sequence>IPSSSTRMLKAASHMVMQASDCECMSTPRPCIFLHGLGNPNDDVLQDTPEKTKDKFGDIHGHAPCCSTIKYGVVNTNDAGWRNDTLQQRYCDLSLSMSPTSDRAAGIIDNTIIVTHSMGGLVIAGALAKGKCRFSKTTSWVALSPPMTGSMAADYLIESCHEDNNVAAAFYGLFGQCPMSKSRKSCTYQGGKHSSQSIDDAYVKAQEAYRGNVTAAMCSDSFFGLFSKYQASCILAGSVVPHISSKNDALVEFQSCLGGLDEMLFGSDYMNRFYRPQLNHADTAFLNGDGLFKDSQKPMKWFECLQL</sequence>
<dbReference type="OrthoDB" id="155775at2759"/>
<dbReference type="PANTHER" id="PTHR22538">
    <property type="entry name" value="CILIA- AND FLAGELLA-ASSOCIATED PROTEIN 74"/>
    <property type="match status" value="1"/>
</dbReference>
<dbReference type="SUPFAM" id="SSF53474">
    <property type="entry name" value="alpha/beta-Hydrolases"/>
    <property type="match status" value="1"/>
</dbReference>
<dbReference type="InterPro" id="IPR029058">
    <property type="entry name" value="AB_hydrolase_fold"/>
</dbReference>